<name>A0A382BV55_9ZZZZ</name>
<gene>
    <name evidence="1" type="ORF">METZ01_LOCUS170323</name>
</gene>
<protein>
    <submittedName>
        <fullName evidence="1">Uncharacterized protein</fullName>
    </submittedName>
</protein>
<organism evidence="1">
    <name type="scientific">marine metagenome</name>
    <dbReference type="NCBI Taxonomy" id="408172"/>
    <lineage>
        <taxon>unclassified sequences</taxon>
        <taxon>metagenomes</taxon>
        <taxon>ecological metagenomes</taxon>
    </lineage>
</organism>
<reference evidence="1" key="1">
    <citation type="submission" date="2018-05" db="EMBL/GenBank/DDBJ databases">
        <authorList>
            <person name="Lanie J.A."/>
            <person name="Ng W.-L."/>
            <person name="Kazmierczak K.M."/>
            <person name="Andrzejewski T.M."/>
            <person name="Davidsen T.M."/>
            <person name="Wayne K.J."/>
            <person name="Tettelin H."/>
            <person name="Glass J.I."/>
            <person name="Rusch D."/>
            <person name="Podicherti R."/>
            <person name="Tsui H.-C.T."/>
            <person name="Winkler M.E."/>
        </authorList>
    </citation>
    <scope>NUCLEOTIDE SEQUENCE</scope>
</reference>
<dbReference type="EMBL" id="UINC01031433">
    <property type="protein sequence ID" value="SVB17469.1"/>
    <property type="molecule type" value="Genomic_DNA"/>
</dbReference>
<dbReference type="AlphaFoldDB" id="A0A382BV55"/>
<proteinExistence type="predicted"/>
<evidence type="ECO:0000313" key="1">
    <source>
        <dbReference type="EMBL" id="SVB17469.1"/>
    </source>
</evidence>
<sequence length="49" mass="5893">MGRTYEQNVYANTDKTQSIEQTEIERLNSAWRQSARTLIIHRVRNMIRI</sequence>
<accession>A0A382BV55</accession>